<feature type="compositionally biased region" description="Basic and acidic residues" evidence="3">
    <location>
        <begin position="134"/>
        <end position="149"/>
    </location>
</feature>
<accession>A0A150GTR0</accession>
<feature type="repeat" description="RCC1" evidence="2">
    <location>
        <begin position="368"/>
        <end position="419"/>
    </location>
</feature>
<dbReference type="PROSITE" id="PS00626">
    <property type="entry name" value="RCC1_2"/>
    <property type="match status" value="1"/>
</dbReference>
<keyword evidence="5" id="KW-1185">Reference proteome</keyword>
<dbReference type="PRINTS" id="PR00633">
    <property type="entry name" value="RCCNDNSATION"/>
</dbReference>
<comment type="caution">
    <text evidence="4">The sequence shown here is derived from an EMBL/GenBank/DDBJ whole genome shotgun (WGS) entry which is preliminary data.</text>
</comment>
<dbReference type="AlphaFoldDB" id="A0A150GTR0"/>
<dbReference type="Pfam" id="PF00415">
    <property type="entry name" value="RCC1"/>
    <property type="match status" value="3"/>
</dbReference>
<keyword evidence="1" id="KW-0677">Repeat</keyword>
<dbReference type="InterPro" id="IPR051210">
    <property type="entry name" value="Ub_ligase/GEF_domain"/>
</dbReference>
<protein>
    <recommendedName>
        <fullName evidence="6">BRX domain-containing protein</fullName>
    </recommendedName>
</protein>
<evidence type="ECO:0000313" key="4">
    <source>
        <dbReference type="EMBL" id="KXZ53219.1"/>
    </source>
</evidence>
<dbReference type="SUPFAM" id="SSF50985">
    <property type="entry name" value="RCC1/BLIP-II"/>
    <property type="match status" value="1"/>
</dbReference>
<sequence>MNLLPPTHEGGGVYVNGFPSGPKPYEEVLTFLRKGQIRRIPLACITKWQRGQETVVFKRQPMPKAVNRSFSIYYVDEKRNERTLDVICHTVYEFEMWFWGVQIIRHYPPSAWSAPTQLPQLPAQQYSQAVVPAAKREAPAQSLTDDRTPKPVPKSKPGLSSMVNTRNSGVATGMPLPARRDRRELGDLYVWGSLITYEHDEWFEPKAGHLLRSMQREERNPEIMLHWQQSREPVLVQNASSVDVVRVACAPRHAALITRKGELYTWGYGKDGNLGHGWCANQIGPRLVTRMSGKGVHTLACGEGSTAAISADMRLYMWGSNVAGQLGNGYTFPVVEPTPVVFPGLREDVPVLAVSCGPFHTAAITEGGMLFTWGNGLFGKLGHGTHASEYRPRRVMALEDKCVTGVSCGYWHTAAVAVSRAAAAIQ</sequence>
<evidence type="ECO:0000256" key="2">
    <source>
        <dbReference type="PROSITE-ProRule" id="PRU00235"/>
    </source>
</evidence>
<dbReference type="PANTHER" id="PTHR22870">
    <property type="entry name" value="REGULATOR OF CHROMOSOME CONDENSATION"/>
    <property type="match status" value="1"/>
</dbReference>
<dbReference type="Gene3D" id="2.130.10.30">
    <property type="entry name" value="Regulator of chromosome condensation 1/beta-lactamase-inhibitor protein II"/>
    <property type="match status" value="1"/>
</dbReference>
<dbReference type="InterPro" id="IPR000408">
    <property type="entry name" value="Reg_chr_condens"/>
</dbReference>
<gene>
    <name evidence="4" type="ORF">GPECTOR_7g1112</name>
</gene>
<reference evidence="5" key="1">
    <citation type="journal article" date="2016" name="Nat. Commun.">
        <title>The Gonium pectorale genome demonstrates co-option of cell cycle regulation during the evolution of multicellularity.</title>
        <authorList>
            <person name="Hanschen E.R."/>
            <person name="Marriage T.N."/>
            <person name="Ferris P.J."/>
            <person name="Hamaji T."/>
            <person name="Toyoda A."/>
            <person name="Fujiyama A."/>
            <person name="Neme R."/>
            <person name="Noguchi H."/>
            <person name="Minakuchi Y."/>
            <person name="Suzuki M."/>
            <person name="Kawai-Toyooka H."/>
            <person name="Smith D.R."/>
            <person name="Sparks H."/>
            <person name="Anderson J."/>
            <person name="Bakaric R."/>
            <person name="Luria V."/>
            <person name="Karger A."/>
            <person name="Kirschner M.W."/>
            <person name="Durand P.M."/>
            <person name="Michod R.E."/>
            <person name="Nozaki H."/>
            <person name="Olson B.J."/>
        </authorList>
    </citation>
    <scope>NUCLEOTIDE SEQUENCE [LARGE SCALE GENOMIC DNA]</scope>
    <source>
        <strain evidence="5">NIES-2863</strain>
    </source>
</reference>
<feature type="repeat" description="RCC1" evidence="2">
    <location>
        <begin position="313"/>
        <end position="367"/>
    </location>
</feature>
<evidence type="ECO:0000256" key="3">
    <source>
        <dbReference type="SAM" id="MobiDB-lite"/>
    </source>
</evidence>
<dbReference type="InterPro" id="IPR009091">
    <property type="entry name" value="RCC1/BLIP-II"/>
</dbReference>
<organism evidence="4 5">
    <name type="scientific">Gonium pectorale</name>
    <name type="common">Green alga</name>
    <dbReference type="NCBI Taxonomy" id="33097"/>
    <lineage>
        <taxon>Eukaryota</taxon>
        <taxon>Viridiplantae</taxon>
        <taxon>Chlorophyta</taxon>
        <taxon>core chlorophytes</taxon>
        <taxon>Chlorophyceae</taxon>
        <taxon>CS clade</taxon>
        <taxon>Chlamydomonadales</taxon>
        <taxon>Volvocaceae</taxon>
        <taxon>Gonium</taxon>
    </lineage>
</organism>
<name>A0A150GTR0_GONPE</name>
<dbReference type="PROSITE" id="PS50012">
    <property type="entry name" value="RCC1_3"/>
    <property type="match status" value="3"/>
</dbReference>
<feature type="repeat" description="RCC1" evidence="2">
    <location>
        <begin position="261"/>
        <end position="312"/>
    </location>
</feature>
<dbReference type="Gene3D" id="2.30.29.30">
    <property type="entry name" value="Pleckstrin-homology domain (PH domain)/Phosphotyrosine-binding domain (PTB)"/>
    <property type="match status" value="1"/>
</dbReference>
<feature type="compositionally biased region" description="Polar residues" evidence="3">
    <location>
        <begin position="161"/>
        <end position="170"/>
    </location>
</feature>
<proteinExistence type="predicted"/>
<dbReference type="InterPro" id="IPR011993">
    <property type="entry name" value="PH-like_dom_sf"/>
</dbReference>
<feature type="region of interest" description="Disordered" evidence="3">
    <location>
        <begin position="131"/>
        <end position="176"/>
    </location>
</feature>
<evidence type="ECO:0000313" key="5">
    <source>
        <dbReference type="Proteomes" id="UP000075714"/>
    </source>
</evidence>
<dbReference type="EMBL" id="LSYV01000008">
    <property type="protein sequence ID" value="KXZ53219.1"/>
    <property type="molecule type" value="Genomic_DNA"/>
</dbReference>
<dbReference type="STRING" id="33097.A0A150GTR0"/>
<dbReference type="OrthoDB" id="5981550at2759"/>
<evidence type="ECO:0008006" key="6">
    <source>
        <dbReference type="Google" id="ProtNLM"/>
    </source>
</evidence>
<dbReference type="Proteomes" id="UP000075714">
    <property type="component" value="Unassembled WGS sequence"/>
</dbReference>
<dbReference type="PANTHER" id="PTHR22870:SF360">
    <property type="entry name" value="ULTRAVIOLET-B RECEPTOR UVR8"/>
    <property type="match status" value="1"/>
</dbReference>
<evidence type="ECO:0000256" key="1">
    <source>
        <dbReference type="ARBA" id="ARBA00022737"/>
    </source>
</evidence>